<dbReference type="InterPro" id="IPR023214">
    <property type="entry name" value="HAD_sf"/>
</dbReference>
<name>A0A8J7DU70_9CYAN</name>
<accession>A0A8J7DU70</accession>
<dbReference type="InterPro" id="IPR006438">
    <property type="entry name" value="HAD-SF_TIGR01548"/>
</dbReference>
<dbReference type="GO" id="GO:0016787">
    <property type="term" value="F:hydrolase activity"/>
    <property type="evidence" value="ECO:0007669"/>
    <property type="project" value="UniProtKB-KW"/>
</dbReference>
<organism evidence="1 2">
    <name type="scientific">Lusitaniella coriacea LEGE 07157</name>
    <dbReference type="NCBI Taxonomy" id="945747"/>
    <lineage>
        <taxon>Bacteria</taxon>
        <taxon>Bacillati</taxon>
        <taxon>Cyanobacteriota</taxon>
        <taxon>Cyanophyceae</taxon>
        <taxon>Spirulinales</taxon>
        <taxon>Lusitaniellaceae</taxon>
        <taxon>Lusitaniella</taxon>
    </lineage>
</organism>
<comment type="caution">
    <text evidence="1">The sequence shown here is derived from an EMBL/GenBank/DDBJ whole genome shotgun (WGS) entry which is preliminary data.</text>
</comment>
<dbReference type="SUPFAM" id="SSF56784">
    <property type="entry name" value="HAD-like"/>
    <property type="match status" value="1"/>
</dbReference>
<keyword evidence="1" id="KW-0378">Hydrolase</keyword>
<keyword evidence="2" id="KW-1185">Reference proteome</keyword>
<dbReference type="AlphaFoldDB" id="A0A8J7DU70"/>
<gene>
    <name evidence="1" type="ORF">IQ249_04910</name>
</gene>
<dbReference type="Pfam" id="PF00702">
    <property type="entry name" value="Hydrolase"/>
    <property type="match status" value="1"/>
</dbReference>
<dbReference type="Proteomes" id="UP000654482">
    <property type="component" value="Unassembled WGS sequence"/>
</dbReference>
<proteinExistence type="predicted"/>
<dbReference type="RefSeq" id="WP_194028318.1">
    <property type="nucleotide sequence ID" value="NZ_JADEWZ010000005.1"/>
</dbReference>
<reference evidence="1" key="1">
    <citation type="submission" date="2020-10" db="EMBL/GenBank/DDBJ databases">
        <authorList>
            <person name="Castelo-Branco R."/>
            <person name="Eusebio N."/>
            <person name="Adriana R."/>
            <person name="Vieira A."/>
            <person name="Brugerolle De Fraissinette N."/>
            <person name="Rezende De Castro R."/>
            <person name="Schneider M.P."/>
            <person name="Vasconcelos V."/>
            <person name="Leao P.N."/>
        </authorList>
    </citation>
    <scope>NUCLEOTIDE SEQUENCE</scope>
    <source>
        <strain evidence="1">LEGE 07157</strain>
    </source>
</reference>
<protein>
    <submittedName>
        <fullName evidence="1">TIGR01548 family HAD-type hydrolase</fullName>
    </submittedName>
</protein>
<dbReference type="InterPro" id="IPR036412">
    <property type="entry name" value="HAD-like_sf"/>
</dbReference>
<sequence length="257" mass="28621">MTSAIIVFDIDGVIRDVGKSYRRAIADTVEKFTNGGYRPTMDDIDCLKSEGIWNNDWEGSRELTYRYWEKEGQERSSLNLNYQAIIDFFQSCYRGSDPNNWNGYITTEPLLVQIDYFNALSAQDITWGFFSGATRGSAEYVLKKRLGLKAPLLVAMEDAPGKPDPTGLFATVRQLEGESPSIPVLYAGDTVADMQTIIAARKGQPQRKWIGIGVLPPHVLEDSQRREAYATTLKEAGASLVLNAVKDLTAARVQQVL</sequence>
<dbReference type="NCBIfam" id="TIGR01548">
    <property type="entry name" value="HAD-SF-IA-hyp1"/>
    <property type="match status" value="1"/>
</dbReference>
<dbReference type="EMBL" id="JADEWZ010000005">
    <property type="protein sequence ID" value="MBE9115236.1"/>
    <property type="molecule type" value="Genomic_DNA"/>
</dbReference>
<evidence type="ECO:0000313" key="1">
    <source>
        <dbReference type="EMBL" id="MBE9115236.1"/>
    </source>
</evidence>
<evidence type="ECO:0000313" key="2">
    <source>
        <dbReference type="Proteomes" id="UP000654482"/>
    </source>
</evidence>
<dbReference type="Gene3D" id="3.40.50.1000">
    <property type="entry name" value="HAD superfamily/HAD-like"/>
    <property type="match status" value="1"/>
</dbReference>